<dbReference type="SMART" id="SM01372">
    <property type="entry name" value="E2F_TDP"/>
    <property type="match status" value="1"/>
</dbReference>
<keyword evidence="4 5" id="KW-0804">Transcription</keyword>
<dbReference type="Pfam" id="PF16421">
    <property type="entry name" value="E2F_CC-MB"/>
    <property type="match status" value="1"/>
</dbReference>
<evidence type="ECO:0000256" key="3">
    <source>
        <dbReference type="ARBA" id="ARBA00023125"/>
    </source>
</evidence>
<dbReference type="PANTHER" id="PTHR12081">
    <property type="entry name" value="TRANSCRIPTION FACTOR E2F"/>
    <property type="match status" value="1"/>
</dbReference>
<dbReference type="PANTHER" id="PTHR12081:SF35">
    <property type="entry name" value="TRANSCRIPTION FACTOR E2F5"/>
    <property type="match status" value="1"/>
</dbReference>
<dbReference type="InterPro" id="IPR036390">
    <property type="entry name" value="WH_DNA-bd_sf"/>
</dbReference>
<gene>
    <name evidence="9" type="primary">E2F5</name>
    <name evidence="9" type="ORF">G0U57_021032</name>
</gene>
<evidence type="ECO:0000256" key="6">
    <source>
        <dbReference type="SAM" id="Coils"/>
    </source>
</evidence>
<feature type="coiled-coil region" evidence="6">
    <location>
        <begin position="128"/>
        <end position="155"/>
    </location>
</feature>
<evidence type="ECO:0000256" key="2">
    <source>
        <dbReference type="ARBA" id="ARBA00023015"/>
    </source>
</evidence>
<keyword evidence="5" id="KW-0539">Nucleus</keyword>
<name>A0A8T1SVJ9_CHESE</name>
<dbReference type="Pfam" id="PF02319">
    <property type="entry name" value="WHD_E2F_TDP"/>
    <property type="match status" value="1"/>
</dbReference>
<feature type="non-terminal residue" evidence="9">
    <location>
        <position position="417"/>
    </location>
</feature>
<reference evidence="9 10" key="1">
    <citation type="journal article" date="2020" name="G3 (Bethesda)">
        <title>Draft Genome of the Common Snapping Turtle, Chelydra serpentina, a Model for Phenotypic Plasticity in Reptiles.</title>
        <authorList>
            <person name="Das D."/>
            <person name="Singh S.K."/>
            <person name="Bierstedt J."/>
            <person name="Erickson A."/>
            <person name="Galli G.L.J."/>
            <person name="Crossley D.A. 2nd"/>
            <person name="Rhen T."/>
        </authorList>
    </citation>
    <scope>NUCLEOTIDE SEQUENCE [LARGE SCALE GENOMIC DNA]</scope>
    <source>
        <strain evidence="9">KW</strain>
    </source>
</reference>
<comment type="caution">
    <text evidence="9">The sequence shown here is derived from an EMBL/GenBank/DDBJ whole genome shotgun (WGS) entry which is preliminary data.</text>
</comment>
<dbReference type="OrthoDB" id="1743261at2759"/>
<feature type="compositionally biased region" description="Basic and acidic residues" evidence="7">
    <location>
        <begin position="278"/>
        <end position="289"/>
    </location>
</feature>
<feature type="region of interest" description="Disordered" evidence="7">
    <location>
        <begin position="240"/>
        <end position="318"/>
    </location>
</feature>
<dbReference type="CDD" id="cd14660">
    <property type="entry name" value="E2F_DD"/>
    <property type="match status" value="1"/>
</dbReference>
<keyword evidence="6" id="KW-0175">Coiled coil</keyword>
<keyword evidence="3 5" id="KW-0238">DNA-binding</keyword>
<dbReference type="Gene3D" id="6.10.250.540">
    <property type="match status" value="1"/>
</dbReference>
<comment type="subcellular location">
    <subcellularLocation>
        <location evidence="5">Nucleus</location>
    </subcellularLocation>
</comment>
<evidence type="ECO:0000313" key="9">
    <source>
        <dbReference type="EMBL" id="KAG6932650.1"/>
    </source>
</evidence>
<dbReference type="GO" id="GO:0000981">
    <property type="term" value="F:DNA-binding transcription factor activity, RNA polymerase II-specific"/>
    <property type="evidence" value="ECO:0007669"/>
    <property type="project" value="TreeGrafter"/>
</dbReference>
<evidence type="ECO:0000256" key="4">
    <source>
        <dbReference type="ARBA" id="ARBA00023163"/>
    </source>
</evidence>
<proteinExistence type="inferred from homology"/>
<dbReference type="InterPro" id="IPR037241">
    <property type="entry name" value="E2F-DP_heterodim"/>
</dbReference>
<comment type="similarity">
    <text evidence="1 5">Belongs to the E2F/DP family.</text>
</comment>
<evidence type="ECO:0000259" key="8">
    <source>
        <dbReference type="SMART" id="SM01372"/>
    </source>
</evidence>
<dbReference type="InterPro" id="IPR032198">
    <property type="entry name" value="E2F_CC-MB"/>
</dbReference>
<evidence type="ECO:0000256" key="5">
    <source>
        <dbReference type="RuleBase" id="RU003796"/>
    </source>
</evidence>
<dbReference type="SUPFAM" id="SSF144074">
    <property type="entry name" value="E2F-DP heterodimerization region"/>
    <property type="match status" value="1"/>
</dbReference>
<feature type="compositionally biased region" description="Polar residues" evidence="7">
    <location>
        <begin position="294"/>
        <end position="318"/>
    </location>
</feature>
<dbReference type="InterPro" id="IPR036388">
    <property type="entry name" value="WH-like_DNA-bd_sf"/>
</dbReference>
<feature type="compositionally biased region" description="Polar residues" evidence="7">
    <location>
        <begin position="263"/>
        <end position="277"/>
    </location>
</feature>
<keyword evidence="2 5" id="KW-0805">Transcription regulation</keyword>
<evidence type="ECO:0000256" key="7">
    <source>
        <dbReference type="SAM" id="MobiDB-lite"/>
    </source>
</evidence>
<dbReference type="InterPro" id="IPR003316">
    <property type="entry name" value="E2F_WHTH_DNA-bd_dom"/>
</dbReference>
<dbReference type="GO" id="GO:0046983">
    <property type="term" value="F:protein dimerization activity"/>
    <property type="evidence" value="ECO:0007669"/>
    <property type="project" value="InterPro"/>
</dbReference>
<dbReference type="GO" id="GO:0090575">
    <property type="term" value="C:RNA polymerase II transcription regulator complex"/>
    <property type="evidence" value="ECO:0007669"/>
    <property type="project" value="TreeGrafter"/>
</dbReference>
<dbReference type="GO" id="GO:0000978">
    <property type="term" value="F:RNA polymerase II cis-regulatory region sequence-specific DNA binding"/>
    <property type="evidence" value="ECO:0007669"/>
    <property type="project" value="InterPro"/>
</dbReference>
<dbReference type="FunFam" id="1.10.10.10:FF:000008">
    <property type="entry name" value="E2F transcription factor 1"/>
    <property type="match status" value="1"/>
</dbReference>
<evidence type="ECO:0000313" key="10">
    <source>
        <dbReference type="Proteomes" id="UP000765507"/>
    </source>
</evidence>
<feature type="domain" description="E2F/DP family winged-helix DNA-binding" evidence="8">
    <location>
        <begin position="55"/>
        <end position="121"/>
    </location>
</feature>
<dbReference type="AlphaFoldDB" id="A0A8T1SVJ9"/>
<dbReference type="EMBL" id="JAHGAV010000091">
    <property type="protein sequence ID" value="KAG6932650.1"/>
    <property type="molecule type" value="Genomic_DNA"/>
</dbReference>
<sequence>RARIVVAGAARDTWCRRRRRRGSPARWSAGSSMAALAEAVSSSAGGPAAGGGSSRQEKSLGLLTTKFVSLLQEAKDGVLDLKAAADTLAVRQKRRIYDITNVLEGIDLIEKKSKNSIQWKGVGAGCNTKEVIDRLRYLEAEIEDLELKEKELDQQKLWLQQSIKNVMDDSTNNQFSYVTHEDICNCFNGDTLLAIQAPCGTQLEVPIPEMGQNGQKKYQISLKSSSGPIHVLLINKESSSSTPVVFPVPPPDDLAQPPSQPATPVTPQKPTASTENPSEQHDINQEQHLPHTPVTDTSSDNSVQENNTTPATPYSSLPDSLLYTSLATDATQTTASSNDYQALLPLDVSCILKPNSFDIAKMDEPTGTISSDIIDELMSSDVFPLLRLSPTPGDDYNFNLDDNEGVCDLFDVQILNY</sequence>
<dbReference type="SUPFAM" id="SSF46785">
    <property type="entry name" value="Winged helix' DNA-binding domain"/>
    <property type="match status" value="1"/>
</dbReference>
<dbReference type="Proteomes" id="UP000765507">
    <property type="component" value="Unassembled WGS sequence"/>
</dbReference>
<organism evidence="9 10">
    <name type="scientific">Chelydra serpentina</name>
    <name type="common">Snapping turtle</name>
    <name type="synonym">Testudo serpentina</name>
    <dbReference type="NCBI Taxonomy" id="8475"/>
    <lineage>
        <taxon>Eukaryota</taxon>
        <taxon>Metazoa</taxon>
        <taxon>Chordata</taxon>
        <taxon>Craniata</taxon>
        <taxon>Vertebrata</taxon>
        <taxon>Euteleostomi</taxon>
        <taxon>Archelosauria</taxon>
        <taxon>Testudinata</taxon>
        <taxon>Testudines</taxon>
        <taxon>Cryptodira</taxon>
        <taxon>Durocryptodira</taxon>
        <taxon>Americhelydia</taxon>
        <taxon>Chelydroidea</taxon>
        <taxon>Chelydridae</taxon>
        <taxon>Chelydra</taxon>
    </lineage>
</organism>
<dbReference type="Gene3D" id="1.10.10.10">
    <property type="entry name" value="Winged helix-like DNA-binding domain superfamily/Winged helix DNA-binding domain"/>
    <property type="match status" value="1"/>
</dbReference>
<protein>
    <submittedName>
        <fullName evidence="9">E2F transcription factor 5</fullName>
    </submittedName>
</protein>
<accession>A0A8T1SVJ9</accession>
<evidence type="ECO:0000256" key="1">
    <source>
        <dbReference type="ARBA" id="ARBA00010940"/>
    </source>
</evidence>
<dbReference type="InterPro" id="IPR015633">
    <property type="entry name" value="E2F"/>
</dbReference>
<keyword evidence="10" id="KW-1185">Reference proteome</keyword>